<protein>
    <submittedName>
        <fullName evidence="1">Uncharacterized protein</fullName>
    </submittedName>
</protein>
<organism evidence="1">
    <name type="scientific">Anopheles atroparvus</name>
    <name type="common">European mosquito</name>
    <dbReference type="NCBI Taxonomy" id="41427"/>
    <lineage>
        <taxon>Eukaryota</taxon>
        <taxon>Metazoa</taxon>
        <taxon>Ecdysozoa</taxon>
        <taxon>Arthropoda</taxon>
        <taxon>Hexapoda</taxon>
        <taxon>Insecta</taxon>
        <taxon>Pterygota</taxon>
        <taxon>Neoptera</taxon>
        <taxon>Endopterygota</taxon>
        <taxon>Diptera</taxon>
        <taxon>Nematocera</taxon>
        <taxon>Culicoidea</taxon>
        <taxon>Culicidae</taxon>
        <taxon>Anophelinae</taxon>
        <taxon>Anopheles</taxon>
    </lineage>
</organism>
<name>A0A182J4D4_ANOAO</name>
<dbReference type="AlphaFoldDB" id="A0A182J4D4"/>
<reference evidence="1" key="1">
    <citation type="submission" date="2022-08" db="UniProtKB">
        <authorList>
            <consortium name="EnsemblMetazoa"/>
        </authorList>
    </citation>
    <scope>IDENTIFICATION</scope>
    <source>
        <strain evidence="1">EBRO</strain>
    </source>
</reference>
<dbReference type="VEuPathDB" id="VectorBase:AATE011107"/>
<proteinExistence type="predicted"/>
<evidence type="ECO:0000313" key="1">
    <source>
        <dbReference type="EnsemblMetazoa" id="AATE011107-PA.1"/>
    </source>
</evidence>
<sequence>MWQKRAFFCVPSPDGCGAVLRTVRGCAGSDPLEVATTSNGASPSSRSSTGSSRRLDFRIAVVPAVRSVVVGVAFTALAFFGRADVMCSGSGCGFNSIAPPVDRSSRFASVGIITSSSLTSVDAPVRLDPSDLTSRTK</sequence>
<accession>A0A182J4D4</accession>
<dbReference type="EnsemblMetazoa" id="AATE011107-RA">
    <property type="protein sequence ID" value="AATE011107-PA.1"/>
    <property type="gene ID" value="AATE011107"/>
</dbReference>